<dbReference type="Gene3D" id="1.10.287.110">
    <property type="entry name" value="DnaJ domain"/>
    <property type="match status" value="1"/>
</dbReference>
<evidence type="ECO:0000256" key="7">
    <source>
        <dbReference type="ARBA" id="ARBA00023128"/>
    </source>
</evidence>
<evidence type="ECO:0000256" key="2">
    <source>
        <dbReference type="ARBA" id="ARBA00008817"/>
    </source>
</evidence>
<dbReference type="AlphaFoldDB" id="A0AAV9IT58"/>
<keyword evidence="10" id="KW-1185">Reference proteome</keyword>
<reference evidence="9 10" key="1">
    <citation type="submission" date="2022-07" db="EMBL/GenBank/DDBJ databases">
        <title>Genome-wide signatures of adaptation to extreme environments.</title>
        <authorList>
            <person name="Cho C.H."/>
            <person name="Yoon H.S."/>
        </authorList>
    </citation>
    <scope>NUCLEOTIDE SEQUENCE [LARGE SCALE GENOMIC DNA]</scope>
    <source>
        <strain evidence="9 10">DBV 063 E5</strain>
    </source>
</reference>
<evidence type="ECO:0000256" key="1">
    <source>
        <dbReference type="ARBA" id="ARBA00004637"/>
    </source>
</evidence>
<dbReference type="FunFam" id="1.10.287.110:FF:000006">
    <property type="entry name" value="Import inner membrane translocase subunit TIM16"/>
    <property type="match status" value="1"/>
</dbReference>
<dbReference type="PANTHER" id="PTHR12388:SF0">
    <property type="entry name" value="MITOCHONDRIAL IMPORT INNER MEMBRANE TRANSLOCASE SUBUNIT TIM16"/>
    <property type="match status" value="1"/>
</dbReference>
<dbReference type="PANTHER" id="PTHR12388">
    <property type="entry name" value="MITOCHONDRIA ASSOCIATED GRANULOCYTE MACROPHAGE CSF SIGNALING MOLECULE"/>
    <property type="match status" value="1"/>
</dbReference>
<protein>
    <recommendedName>
        <fullName evidence="11">Mitochondrial import inner membrane translocase subunit TIM16</fullName>
    </recommendedName>
</protein>
<evidence type="ECO:0000256" key="8">
    <source>
        <dbReference type="ARBA" id="ARBA00023136"/>
    </source>
</evidence>
<proteinExistence type="inferred from homology"/>
<dbReference type="EMBL" id="JANCYW010000004">
    <property type="protein sequence ID" value="KAK4535268.1"/>
    <property type="molecule type" value="Genomic_DNA"/>
</dbReference>
<dbReference type="SUPFAM" id="SSF46565">
    <property type="entry name" value="Chaperone J-domain"/>
    <property type="match status" value="1"/>
</dbReference>
<sequence>MASKLLAQIIIIGGQYVIRGLAEAYRQALLNAQAGGPAAGAARQGAAAAARRGRMSLEEACKVLNVSPESAVETLRRQFQRLYEMNDPKRGGSLYLQAKVFNARRTLEEELKTSLEPPDTAERQTQ</sequence>
<evidence type="ECO:0008006" key="11">
    <source>
        <dbReference type="Google" id="ProtNLM"/>
    </source>
</evidence>
<evidence type="ECO:0000256" key="4">
    <source>
        <dbReference type="ARBA" id="ARBA00022792"/>
    </source>
</evidence>
<keyword evidence="8" id="KW-0472">Membrane</keyword>
<keyword evidence="7" id="KW-0496">Mitochondrion</keyword>
<dbReference type="InterPro" id="IPR005341">
    <property type="entry name" value="Tim16"/>
</dbReference>
<keyword evidence="4" id="KW-0999">Mitochondrion inner membrane</keyword>
<dbReference type="InterPro" id="IPR036869">
    <property type="entry name" value="J_dom_sf"/>
</dbReference>
<keyword evidence="3" id="KW-0813">Transport</keyword>
<dbReference type="Pfam" id="PF03656">
    <property type="entry name" value="Pam16"/>
    <property type="match status" value="1"/>
</dbReference>
<evidence type="ECO:0000256" key="3">
    <source>
        <dbReference type="ARBA" id="ARBA00022448"/>
    </source>
</evidence>
<comment type="caution">
    <text evidence="9">The sequence shown here is derived from an EMBL/GenBank/DDBJ whole genome shotgun (WGS) entry which is preliminary data.</text>
</comment>
<comment type="similarity">
    <text evidence="2">Belongs to the TIM16/PAM16 family.</text>
</comment>
<comment type="subcellular location">
    <subcellularLocation>
        <location evidence="1">Mitochondrion inner membrane</location>
        <topology evidence="1">Peripheral membrane protein</topology>
    </subcellularLocation>
</comment>
<gene>
    <name evidence="9" type="ORF">CDCA_CDCA04G1293</name>
</gene>
<evidence type="ECO:0000256" key="5">
    <source>
        <dbReference type="ARBA" id="ARBA00022927"/>
    </source>
</evidence>
<keyword evidence="5" id="KW-0653">Protein transport</keyword>
<organism evidence="9 10">
    <name type="scientific">Cyanidium caldarium</name>
    <name type="common">Red alga</name>
    <dbReference type="NCBI Taxonomy" id="2771"/>
    <lineage>
        <taxon>Eukaryota</taxon>
        <taxon>Rhodophyta</taxon>
        <taxon>Bangiophyceae</taxon>
        <taxon>Cyanidiales</taxon>
        <taxon>Cyanidiaceae</taxon>
        <taxon>Cyanidium</taxon>
    </lineage>
</organism>
<accession>A0AAV9IT58</accession>
<dbReference type="GO" id="GO:0005744">
    <property type="term" value="C:TIM23 mitochondrial import inner membrane translocase complex"/>
    <property type="evidence" value="ECO:0007669"/>
    <property type="project" value="InterPro"/>
</dbReference>
<keyword evidence="6" id="KW-0811">Translocation</keyword>
<dbReference type="Proteomes" id="UP001301350">
    <property type="component" value="Unassembled WGS sequence"/>
</dbReference>
<name>A0AAV9IT58_CYACA</name>
<evidence type="ECO:0000313" key="10">
    <source>
        <dbReference type="Proteomes" id="UP001301350"/>
    </source>
</evidence>
<dbReference type="GO" id="GO:0030150">
    <property type="term" value="P:protein import into mitochondrial matrix"/>
    <property type="evidence" value="ECO:0007669"/>
    <property type="project" value="InterPro"/>
</dbReference>
<evidence type="ECO:0000256" key="6">
    <source>
        <dbReference type="ARBA" id="ARBA00023010"/>
    </source>
</evidence>
<evidence type="ECO:0000313" key="9">
    <source>
        <dbReference type="EMBL" id="KAK4535268.1"/>
    </source>
</evidence>